<dbReference type="PANTHER" id="PTHR43286">
    <property type="entry name" value="ENDONUCLEASE III-LIKE PROTEIN 1"/>
    <property type="match status" value="1"/>
</dbReference>
<dbReference type="GO" id="GO:0140078">
    <property type="term" value="F:class I DNA-(apurinic or apyrimidinic site) endonuclease activity"/>
    <property type="evidence" value="ECO:0007669"/>
    <property type="project" value="UniProtKB-EC"/>
</dbReference>
<dbReference type="InterPro" id="IPR023170">
    <property type="entry name" value="HhH_base_excis_C"/>
</dbReference>
<dbReference type="SUPFAM" id="SSF48150">
    <property type="entry name" value="DNA-glycosylase"/>
    <property type="match status" value="1"/>
</dbReference>
<gene>
    <name evidence="8" type="ORF">MNBD_NITROSPINAE04-1416</name>
</gene>
<dbReference type="Pfam" id="PF00633">
    <property type="entry name" value="HHH"/>
    <property type="match status" value="1"/>
</dbReference>
<evidence type="ECO:0000256" key="3">
    <source>
        <dbReference type="ARBA" id="ARBA00022801"/>
    </source>
</evidence>
<keyword evidence="8" id="KW-0540">Nuclease</keyword>
<dbReference type="Gene3D" id="1.10.340.30">
    <property type="entry name" value="Hypothetical protein, domain 2"/>
    <property type="match status" value="1"/>
</dbReference>
<keyword evidence="6" id="KW-0326">Glycosidase</keyword>
<dbReference type="InterPro" id="IPR000445">
    <property type="entry name" value="HhH_motif"/>
</dbReference>
<comment type="similarity">
    <text evidence="1">Belongs to the Nth/MutY family.</text>
</comment>
<accession>A0A3B1CH15</accession>
<dbReference type="GO" id="GO:0003677">
    <property type="term" value="F:DNA binding"/>
    <property type="evidence" value="ECO:0007669"/>
    <property type="project" value="InterPro"/>
</dbReference>
<protein>
    <submittedName>
        <fullName evidence="8">Endonuclease III</fullName>
        <ecNumber evidence="8">4.2.99.18</ecNumber>
    </submittedName>
</protein>
<evidence type="ECO:0000256" key="6">
    <source>
        <dbReference type="ARBA" id="ARBA00023295"/>
    </source>
</evidence>
<dbReference type="CDD" id="cd00056">
    <property type="entry name" value="ENDO3c"/>
    <property type="match status" value="1"/>
</dbReference>
<evidence type="ECO:0000313" key="8">
    <source>
        <dbReference type="EMBL" id="VAX18065.1"/>
    </source>
</evidence>
<evidence type="ECO:0000256" key="2">
    <source>
        <dbReference type="ARBA" id="ARBA00022763"/>
    </source>
</evidence>
<dbReference type="Pfam" id="PF00730">
    <property type="entry name" value="HhH-GPD"/>
    <property type="match status" value="1"/>
</dbReference>
<feature type="domain" description="HhH-GPD" evidence="7">
    <location>
        <begin position="50"/>
        <end position="197"/>
    </location>
</feature>
<dbReference type="InterPro" id="IPR003265">
    <property type="entry name" value="HhH-GPD_domain"/>
</dbReference>
<keyword evidence="3" id="KW-0378">Hydrolase</keyword>
<name>A0A3B1CH15_9ZZZZ</name>
<keyword evidence="2" id="KW-0227">DNA damage</keyword>
<keyword evidence="8" id="KW-0255">Endonuclease</keyword>
<organism evidence="8">
    <name type="scientific">hydrothermal vent metagenome</name>
    <dbReference type="NCBI Taxonomy" id="652676"/>
    <lineage>
        <taxon>unclassified sequences</taxon>
        <taxon>metagenomes</taxon>
        <taxon>ecological metagenomes</taxon>
    </lineage>
</organism>
<evidence type="ECO:0000256" key="1">
    <source>
        <dbReference type="ARBA" id="ARBA00008343"/>
    </source>
</evidence>
<evidence type="ECO:0000256" key="4">
    <source>
        <dbReference type="ARBA" id="ARBA00023204"/>
    </source>
</evidence>
<keyword evidence="4" id="KW-0234">DNA repair</keyword>
<dbReference type="GO" id="GO:0000703">
    <property type="term" value="F:oxidized pyrimidine nucleobase lesion DNA N-glycosylase activity"/>
    <property type="evidence" value="ECO:0007669"/>
    <property type="project" value="TreeGrafter"/>
</dbReference>
<evidence type="ECO:0000256" key="5">
    <source>
        <dbReference type="ARBA" id="ARBA00023239"/>
    </source>
</evidence>
<reference evidence="8" key="1">
    <citation type="submission" date="2018-06" db="EMBL/GenBank/DDBJ databases">
        <authorList>
            <person name="Zhirakovskaya E."/>
        </authorList>
    </citation>
    <scope>NUCLEOTIDE SEQUENCE</scope>
</reference>
<dbReference type="PIRSF" id="PIRSF001435">
    <property type="entry name" value="Nth"/>
    <property type="match status" value="1"/>
</dbReference>
<dbReference type="AlphaFoldDB" id="A0A3B1CH15"/>
<dbReference type="PANTHER" id="PTHR43286:SF1">
    <property type="entry name" value="ENDONUCLEASE III-LIKE PROTEIN 1"/>
    <property type="match status" value="1"/>
</dbReference>
<dbReference type="GO" id="GO:0006289">
    <property type="term" value="P:nucleotide-excision repair"/>
    <property type="evidence" value="ECO:0007669"/>
    <property type="project" value="TreeGrafter"/>
</dbReference>
<dbReference type="InterPro" id="IPR011257">
    <property type="entry name" value="DNA_glycosylase"/>
</dbReference>
<dbReference type="EMBL" id="UOGA01000114">
    <property type="protein sequence ID" value="VAX18065.1"/>
    <property type="molecule type" value="Genomic_DNA"/>
</dbReference>
<sequence length="224" mass="25287">MSAPKKESFDIARVIKALRREVKRWKTPIVTEYAQASSRPAFQVLISCLLSLRTRDEQTANASRKLFAKEDTPAGIAAMATTEIEKLIYPVGFYRNKAKTIKEVCQTIIERYEGETPSSIDELLKFKGVGRKTANLVVTLGFGKPGICVDTHVHRICNIWGYVKTKTPDKTELKLREKLPKRYWIEFNDLLVTFGQNQCKPMSPICSSCCIAGICPRIGVKKSR</sequence>
<dbReference type="GO" id="GO:0006285">
    <property type="term" value="P:base-excision repair, AP site formation"/>
    <property type="evidence" value="ECO:0007669"/>
    <property type="project" value="TreeGrafter"/>
</dbReference>
<dbReference type="SMART" id="SM00478">
    <property type="entry name" value="ENDO3c"/>
    <property type="match status" value="1"/>
</dbReference>
<dbReference type="Gene3D" id="1.10.1670.10">
    <property type="entry name" value="Helix-hairpin-Helix base-excision DNA repair enzymes (C-terminal)"/>
    <property type="match status" value="1"/>
</dbReference>
<evidence type="ECO:0000259" key="7">
    <source>
        <dbReference type="SMART" id="SM00478"/>
    </source>
</evidence>
<proteinExistence type="inferred from homology"/>
<dbReference type="FunFam" id="1.10.340.30:FF:000001">
    <property type="entry name" value="Endonuclease III"/>
    <property type="match status" value="1"/>
</dbReference>
<keyword evidence="5 8" id="KW-0456">Lyase</keyword>
<dbReference type="EC" id="4.2.99.18" evidence="8"/>